<organism evidence="2 3">
    <name type="scientific">Cytospora leucostoma</name>
    <dbReference type="NCBI Taxonomy" id="1230097"/>
    <lineage>
        <taxon>Eukaryota</taxon>
        <taxon>Fungi</taxon>
        <taxon>Dikarya</taxon>
        <taxon>Ascomycota</taxon>
        <taxon>Pezizomycotina</taxon>
        <taxon>Sordariomycetes</taxon>
        <taxon>Sordariomycetidae</taxon>
        <taxon>Diaporthales</taxon>
        <taxon>Cytosporaceae</taxon>
        <taxon>Cytospora</taxon>
    </lineage>
</organism>
<gene>
    <name evidence="2" type="ORF">VPNG_01348</name>
</gene>
<evidence type="ECO:0000259" key="1">
    <source>
        <dbReference type="Pfam" id="PF00135"/>
    </source>
</evidence>
<dbReference type="InterPro" id="IPR029058">
    <property type="entry name" value="AB_hydrolase_fold"/>
</dbReference>
<dbReference type="STRING" id="1230097.A0A423XLE8"/>
<proteinExistence type="predicted"/>
<dbReference type="OrthoDB" id="408631at2759"/>
<name>A0A423XLE8_9PEZI</name>
<dbReference type="Proteomes" id="UP000285146">
    <property type="component" value="Unassembled WGS sequence"/>
</dbReference>
<protein>
    <recommendedName>
        <fullName evidence="1">Carboxylesterase type B domain-containing protein</fullName>
    </recommendedName>
</protein>
<dbReference type="SUPFAM" id="SSF53474">
    <property type="entry name" value="alpha/beta-Hydrolases"/>
    <property type="match status" value="1"/>
</dbReference>
<sequence>MSIINESKSGVEYLTVNSSFGSVKGFVNKDYPNVAQFLGIRFAEPPTGPLQWLPPVPKTPAGPAETIDGTAFSPSCPQWTGGPAVVYNTVCTEFNIRGETDEDCLSVSIWAPEKAAKKAAEYKLPVIVWITGGAFVIGGSTVPYQNPTPWVDSSKRHIVVCPVDANSSYRLGIFGFPGAGGLKPDEQNLGILDQRLGLEWVHKHISSFGGDTDRITHFGQSAGAKSVDAHLFAFPDKPLLKGAILHSGTALLPLPPRRNTEFEHYSFVAKKLGFEGDDPLAELDFMRQQSAQTLLDAIAAHFWTREQPYLNFRPVVDGVTIFEDYEGLAKSGKFAHLV</sequence>
<keyword evidence="3" id="KW-1185">Reference proteome</keyword>
<dbReference type="InParanoid" id="A0A423XLE8"/>
<dbReference type="EMBL" id="LKEB01000003">
    <property type="protein sequence ID" value="ROW17328.1"/>
    <property type="molecule type" value="Genomic_DNA"/>
</dbReference>
<dbReference type="Pfam" id="PF00135">
    <property type="entry name" value="COesterase"/>
    <property type="match status" value="1"/>
</dbReference>
<dbReference type="InterPro" id="IPR002018">
    <property type="entry name" value="CarbesteraseB"/>
</dbReference>
<dbReference type="PANTHER" id="PTHR11559">
    <property type="entry name" value="CARBOXYLESTERASE"/>
    <property type="match status" value="1"/>
</dbReference>
<comment type="caution">
    <text evidence="2">The sequence shown here is derived from an EMBL/GenBank/DDBJ whole genome shotgun (WGS) entry which is preliminary data.</text>
</comment>
<dbReference type="AlphaFoldDB" id="A0A423XLE8"/>
<dbReference type="InterPro" id="IPR050309">
    <property type="entry name" value="Type-B_Carboxylest/Lipase"/>
</dbReference>
<reference evidence="2 3" key="1">
    <citation type="submission" date="2015-09" db="EMBL/GenBank/DDBJ databases">
        <title>Host preference determinants of Valsa canker pathogens revealed by comparative genomics.</title>
        <authorList>
            <person name="Yin Z."/>
            <person name="Huang L."/>
        </authorList>
    </citation>
    <scope>NUCLEOTIDE SEQUENCE [LARGE SCALE GENOMIC DNA]</scope>
    <source>
        <strain evidence="2 3">SXYLt</strain>
    </source>
</reference>
<evidence type="ECO:0000313" key="2">
    <source>
        <dbReference type="EMBL" id="ROW17328.1"/>
    </source>
</evidence>
<feature type="domain" description="Carboxylesterase type B" evidence="1">
    <location>
        <begin position="15"/>
        <end position="331"/>
    </location>
</feature>
<dbReference type="Gene3D" id="3.40.50.1820">
    <property type="entry name" value="alpha/beta hydrolase"/>
    <property type="match status" value="1"/>
</dbReference>
<evidence type="ECO:0000313" key="3">
    <source>
        <dbReference type="Proteomes" id="UP000285146"/>
    </source>
</evidence>
<accession>A0A423XLE8</accession>